<dbReference type="SUPFAM" id="SSF53335">
    <property type="entry name" value="S-adenosyl-L-methionine-dependent methyltransferases"/>
    <property type="match status" value="1"/>
</dbReference>
<dbReference type="PROSITE" id="PS51679">
    <property type="entry name" value="SAM_MT_C5"/>
    <property type="match status" value="1"/>
</dbReference>
<feature type="active site" evidence="7">
    <location>
        <position position="95"/>
    </location>
</feature>
<keyword evidence="2 7" id="KW-0489">Methyltransferase</keyword>
<evidence type="ECO:0000256" key="6">
    <source>
        <dbReference type="ARBA" id="ARBA00047422"/>
    </source>
</evidence>
<dbReference type="InterPro" id="IPR031303">
    <property type="entry name" value="C5_meth_CS"/>
</dbReference>
<dbReference type="Gene3D" id="3.90.120.10">
    <property type="entry name" value="DNA Methylase, subunit A, domain 2"/>
    <property type="match status" value="1"/>
</dbReference>
<evidence type="ECO:0000256" key="7">
    <source>
        <dbReference type="PROSITE-ProRule" id="PRU01016"/>
    </source>
</evidence>
<dbReference type="GO" id="GO:0044027">
    <property type="term" value="P:negative regulation of gene expression via chromosomal CpG island methylation"/>
    <property type="evidence" value="ECO:0007669"/>
    <property type="project" value="TreeGrafter"/>
</dbReference>
<evidence type="ECO:0000256" key="5">
    <source>
        <dbReference type="ARBA" id="ARBA00022747"/>
    </source>
</evidence>
<dbReference type="GO" id="GO:0009307">
    <property type="term" value="P:DNA restriction-modification system"/>
    <property type="evidence" value="ECO:0007669"/>
    <property type="project" value="UniProtKB-KW"/>
</dbReference>
<dbReference type="RefSeq" id="WP_241523015.1">
    <property type="nucleotide sequence ID" value="NZ_PTLZ01000001.1"/>
</dbReference>
<dbReference type="NCBIfam" id="TIGR00675">
    <property type="entry name" value="dcm"/>
    <property type="match status" value="1"/>
</dbReference>
<dbReference type="InterPro" id="IPR029063">
    <property type="entry name" value="SAM-dependent_MTases_sf"/>
</dbReference>
<name>A0A4R6GJS6_9BURK</name>
<gene>
    <name evidence="9" type="ORF">EV677_1092</name>
</gene>
<comment type="similarity">
    <text evidence="7 8">Belongs to the class I-like SAM-binding methyltransferase superfamily. C5-methyltransferase family.</text>
</comment>
<reference evidence="9 10" key="1">
    <citation type="submission" date="2019-03" db="EMBL/GenBank/DDBJ databases">
        <title>Genomic Encyclopedia of Type Strains, Phase IV (KMG-IV): sequencing the most valuable type-strain genomes for metagenomic binning, comparative biology and taxonomic classification.</title>
        <authorList>
            <person name="Goeker M."/>
        </authorList>
    </citation>
    <scope>NUCLEOTIDE SEQUENCE [LARGE SCALE GENOMIC DNA]</scope>
    <source>
        <strain evidence="9 10">DSM 18555</strain>
    </source>
</reference>
<evidence type="ECO:0000256" key="4">
    <source>
        <dbReference type="ARBA" id="ARBA00022691"/>
    </source>
</evidence>
<evidence type="ECO:0000313" key="9">
    <source>
        <dbReference type="EMBL" id="TDN94544.1"/>
    </source>
</evidence>
<keyword evidence="4 7" id="KW-0949">S-adenosyl-L-methionine</keyword>
<comment type="caution">
    <text evidence="9">The sequence shown here is derived from an EMBL/GenBank/DDBJ whole genome shotgun (WGS) entry which is preliminary data.</text>
</comment>
<dbReference type="InterPro" id="IPR001525">
    <property type="entry name" value="C5_MeTfrase"/>
</dbReference>
<dbReference type="GO" id="GO:0003677">
    <property type="term" value="F:DNA binding"/>
    <property type="evidence" value="ECO:0007669"/>
    <property type="project" value="TreeGrafter"/>
</dbReference>
<dbReference type="GO" id="GO:0003886">
    <property type="term" value="F:DNA (cytosine-5-)-methyltransferase activity"/>
    <property type="evidence" value="ECO:0007669"/>
    <property type="project" value="UniProtKB-EC"/>
</dbReference>
<protein>
    <recommendedName>
        <fullName evidence="1">DNA (cytosine-5-)-methyltransferase</fullName>
        <ecNumber evidence="1">2.1.1.37</ecNumber>
    </recommendedName>
</protein>
<dbReference type="Gene3D" id="3.40.50.150">
    <property type="entry name" value="Vaccinia Virus protein VP39"/>
    <property type="match status" value="1"/>
</dbReference>
<dbReference type="EC" id="2.1.1.37" evidence="1"/>
<dbReference type="PANTHER" id="PTHR10629">
    <property type="entry name" value="CYTOSINE-SPECIFIC METHYLTRANSFERASE"/>
    <property type="match status" value="1"/>
</dbReference>
<dbReference type="InterPro" id="IPR050390">
    <property type="entry name" value="C5-Methyltransferase"/>
</dbReference>
<dbReference type="PRINTS" id="PR00105">
    <property type="entry name" value="C5METTRFRASE"/>
</dbReference>
<evidence type="ECO:0000256" key="8">
    <source>
        <dbReference type="RuleBase" id="RU000416"/>
    </source>
</evidence>
<keyword evidence="10" id="KW-1185">Reference proteome</keyword>
<evidence type="ECO:0000256" key="2">
    <source>
        <dbReference type="ARBA" id="ARBA00022603"/>
    </source>
</evidence>
<evidence type="ECO:0000256" key="3">
    <source>
        <dbReference type="ARBA" id="ARBA00022679"/>
    </source>
</evidence>
<dbReference type="Proteomes" id="UP000294737">
    <property type="component" value="Unassembled WGS sequence"/>
</dbReference>
<dbReference type="AlphaFoldDB" id="A0A4R6GJS6"/>
<dbReference type="PANTHER" id="PTHR10629:SF52">
    <property type="entry name" value="DNA (CYTOSINE-5)-METHYLTRANSFERASE 1"/>
    <property type="match status" value="1"/>
</dbReference>
<comment type="catalytic activity">
    <reaction evidence="6">
        <text>a 2'-deoxycytidine in DNA + S-adenosyl-L-methionine = a 5-methyl-2'-deoxycytidine in DNA + S-adenosyl-L-homocysteine + H(+)</text>
        <dbReference type="Rhea" id="RHEA:13681"/>
        <dbReference type="Rhea" id="RHEA-COMP:11369"/>
        <dbReference type="Rhea" id="RHEA-COMP:11370"/>
        <dbReference type="ChEBI" id="CHEBI:15378"/>
        <dbReference type="ChEBI" id="CHEBI:57856"/>
        <dbReference type="ChEBI" id="CHEBI:59789"/>
        <dbReference type="ChEBI" id="CHEBI:85452"/>
        <dbReference type="ChEBI" id="CHEBI:85454"/>
        <dbReference type="EC" id="2.1.1.37"/>
    </reaction>
</comment>
<dbReference type="PROSITE" id="PS00095">
    <property type="entry name" value="C5_MTASE_2"/>
    <property type="match status" value="1"/>
</dbReference>
<keyword evidence="3 7" id="KW-0808">Transferase</keyword>
<dbReference type="EMBL" id="SNWF01000004">
    <property type="protein sequence ID" value="TDN94544.1"/>
    <property type="molecule type" value="Genomic_DNA"/>
</dbReference>
<organism evidence="9 10">
    <name type="scientific">Herminiimonas fonticola</name>
    <dbReference type="NCBI Taxonomy" id="303380"/>
    <lineage>
        <taxon>Bacteria</taxon>
        <taxon>Pseudomonadati</taxon>
        <taxon>Pseudomonadota</taxon>
        <taxon>Betaproteobacteria</taxon>
        <taxon>Burkholderiales</taxon>
        <taxon>Oxalobacteraceae</taxon>
        <taxon>Herminiimonas</taxon>
    </lineage>
</organism>
<sequence>MKMGEPDLPKQRRAKVRATAVDLFCGAGGLTNGMLISGIPVAAGYDIDPACQFPYEANNGKASFKLKSVSDLTVEELASFYPPGHIRILVGCAPCQPFSKYTQGLDKATDAKWGLLGEFGRLVAELKPEIISMENVPEIQRHSVFTAFIATLEKAGYHVTHQEAFCPDFGIPQKRKRLVLLASLLGPISLVKAPKTSINVTVRDAIAHLPKLQAGEASIDDGMHRACQLSPLNLKRIRASRPGGNWRSWPKHLIAACHREKSGQTYPSVYGRMEWDIPSPTITTQFFGFGNGRFGHPDQDRAITLREGAILQSFPADYKFIPEGQAVSFATLGRLIGNAVPVRLGEAIGYSIHNHLNSLTV</sequence>
<keyword evidence="5" id="KW-0680">Restriction system</keyword>
<dbReference type="GO" id="GO:0032259">
    <property type="term" value="P:methylation"/>
    <property type="evidence" value="ECO:0007669"/>
    <property type="project" value="UniProtKB-KW"/>
</dbReference>
<proteinExistence type="inferred from homology"/>
<dbReference type="Pfam" id="PF00145">
    <property type="entry name" value="DNA_methylase"/>
    <property type="match status" value="1"/>
</dbReference>
<evidence type="ECO:0000256" key="1">
    <source>
        <dbReference type="ARBA" id="ARBA00011975"/>
    </source>
</evidence>
<accession>A0A4R6GJS6</accession>
<evidence type="ECO:0000313" key="10">
    <source>
        <dbReference type="Proteomes" id="UP000294737"/>
    </source>
</evidence>